<protein>
    <submittedName>
        <fullName evidence="1">Uncharacterized protein</fullName>
    </submittedName>
</protein>
<sequence length="60" mass="6532">MLESQVVTTILLPSRASLNSILNSSSISLDESHTSSITMRNFLSFRSSARILLIVPIGLL</sequence>
<evidence type="ECO:0000313" key="1">
    <source>
        <dbReference type="EMBL" id="JAD23580.1"/>
    </source>
</evidence>
<dbReference type="AlphaFoldDB" id="A0A0A8YDB3"/>
<proteinExistence type="predicted"/>
<name>A0A0A8YDB3_ARUDO</name>
<reference evidence="1" key="1">
    <citation type="submission" date="2014-09" db="EMBL/GenBank/DDBJ databases">
        <authorList>
            <person name="Magalhaes I.L.F."/>
            <person name="Oliveira U."/>
            <person name="Santos F.R."/>
            <person name="Vidigal T.H.D.A."/>
            <person name="Brescovit A.D."/>
            <person name="Santos A.J."/>
        </authorList>
    </citation>
    <scope>NUCLEOTIDE SEQUENCE</scope>
    <source>
        <tissue evidence="1">Shoot tissue taken approximately 20 cm above the soil surface</tissue>
    </source>
</reference>
<accession>A0A0A8YDB3</accession>
<organism evidence="1">
    <name type="scientific">Arundo donax</name>
    <name type="common">Giant reed</name>
    <name type="synonym">Donax arundinaceus</name>
    <dbReference type="NCBI Taxonomy" id="35708"/>
    <lineage>
        <taxon>Eukaryota</taxon>
        <taxon>Viridiplantae</taxon>
        <taxon>Streptophyta</taxon>
        <taxon>Embryophyta</taxon>
        <taxon>Tracheophyta</taxon>
        <taxon>Spermatophyta</taxon>
        <taxon>Magnoliopsida</taxon>
        <taxon>Liliopsida</taxon>
        <taxon>Poales</taxon>
        <taxon>Poaceae</taxon>
        <taxon>PACMAD clade</taxon>
        <taxon>Arundinoideae</taxon>
        <taxon>Arundineae</taxon>
        <taxon>Arundo</taxon>
    </lineage>
</organism>
<reference evidence="1" key="2">
    <citation type="journal article" date="2015" name="Data Brief">
        <title>Shoot transcriptome of the giant reed, Arundo donax.</title>
        <authorList>
            <person name="Barrero R.A."/>
            <person name="Guerrero F.D."/>
            <person name="Moolhuijzen P."/>
            <person name="Goolsby J.A."/>
            <person name="Tidwell J."/>
            <person name="Bellgard S.E."/>
            <person name="Bellgard M.I."/>
        </authorList>
    </citation>
    <scope>NUCLEOTIDE SEQUENCE</scope>
    <source>
        <tissue evidence="1">Shoot tissue taken approximately 20 cm above the soil surface</tissue>
    </source>
</reference>
<dbReference type="EMBL" id="GBRH01274315">
    <property type="protein sequence ID" value="JAD23580.1"/>
    <property type="molecule type" value="Transcribed_RNA"/>
</dbReference>